<sequence>MRNRYFPILVRVGPALLAALVFVGATLTPDIAYAYDLKAGAMSVLDLAKIVVMIAVLIGAVWSFFKNQVATMMVIIIVGAVLIAITTPGLMESVGKAFISLLGGGTSP</sequence>
<dbReference type="AlphaFoldDB" id="Q2RLP9"/>
<accession>Q2RLP9</accession>
<proteinExistence type="predicted"/>
<feature type="transmembrane region" description="Helical" evidence="1">
    <location>
        <begin position="44"/>
        <end position="65"/>
    </location>
</feature>
<dbReference type="EMBL" id="CP000232">
    <property type="protein sequence ID" value="ABC18640.1"/>
    <property type="molecule type" value="Genomic_DNA"/>
</dbReference>
<gene>
    <name evidence="2" type="ordered locus">Moth_0306</name>
</gene>
<dbReference type="OrthoDB" id="1725663at2"/>
<name>Q2RLP9_MOOTA</name>
<feature type="transmembrane region" description="Helical" evidence="1">
    <location>
        <begin position="72"/>
        <end position="91"/>
    </location>
</feature>
<keyword evidence="1" id="KW-1133">Transmembrane helix</keyword>
<reference evidence="2" key="1">
    <citation type="submission" date="2005-12" db="EMBL/GenBank/DDBJ databases">
        <title>Complete sequence of Moorella thermoacetica ATCC 39073.</title>
        <authorList>
            <consortium name="US DOE Joint Genome Institute"/>
            <person name="Copeland A."/>
            <person name="Lucas S."/>
            <person name="Lapidus A."/>
            <person name="Barry K."/>
            <person name="Detter J.C."/>
            <person name="Glavina T."/>
            <person name="Hammon N."/>
            <person name="Israni S."/>
            <person name="Pitluck S."/>
            <person name="Chertkov O."/>
            <person name="Saunders E.H."/>
            <person name="Brettin T."/>
            <person name="Bruce D."/>
            <person name="Han C."/>
            <person name="Tapia R."/>
            <person name="Gilna P."/>
            <person name="Schmutz J."/>
            <person name="Larimer F."/>
            <person name="Land M."/>
            <person name="Kyrpides N."/>
            <person name="Anderson I."/>
            <person name="Richardson P."/>
            <person name="Ragsdale S."/>
        </authorList>
    </citation>
    <scope>NUCLEOTIDE SEQUENCE</scope>
    <source>
        <strain evidence="2">ATCC 39073</strain>
    </source>
</reference>
<evidence type="ECO:0008006" key="3">
    <source>
        <dbReference type="Google" id="ProtNLM"/>
    </source>
</evidence>
<dbReference type="HOGENOM" id="CLU_2193970_0_0_9"/>
<keyword evidence="1" id="KW-0472">Membrane</keyword>
<dbReference type="KEGG" id="mta:Moth_0306"/>
<dbReference type="STRING" id="264732.Moth_0306"/>
<organism evidence="2">
    <name type="scientific">Moorella thermoacetica (strain ATCC 39073 / JCM 9320)</name>
    <dbReference type="NCBI Taxonomy" id="264732"/>
    <lineage>
        <taxon>Bacteria</taxon>
        <taxon>Bacillati</taxon>
        <taxon>Bacillota</taxon>
        <taxon>Clostridia</taxon>
        <taxon>Neomoorellales</taxon>
        <taxon>Neomoorellaceae</taxon>
        <taxon>Neomoorella</taxon>
    </lineage>
</organism>
<keyword evidence="1" id="KW-0812">Transmembrane</keyword>
<evidence type="ECO:0000256" key="1">
    <source>
        <dbReference type="SAM" id="Phobius"/>
    </source>
</evidence>
<protein>
    <recommendedName>
        <fullName evidence="3">TrbC/VIRB2 family protein</fullName>
    </recommendedName>
</protein>
<dbReference type="EnsemblBacteria" id="ABC18640">
    <property type="protein sequence ID" value="ABC18640"/>
    <property type="gene ID" value="Moth_0306"/>
</dbReference>
<evidence type="ECO:0000313" key="2">
    <source>
        <dbReference type="EMBL" id="ABC18640.1"/>
    </source>
</evidence>
<dbReference type="PATRIC" id="fig|264732.11.peg.329"/>